<dbReference type="AlphaFoldDB" id="A0A1D6KY42"/>
<sequence length="133" mass="14434">MPQAARWCCGSSATAPSSGTSASTSTTKSSASSRATTAPLISLVLTTEAQQSIRRGPARLKPTARRRRGHMRQHGTSLQGESLSKKQVELLQHEPEVGYELPYKVPFQSLPCYIVNFPKQSTCQAPICHRGSH</sequence>
<dbReference type="EMBL" id="CM007647">
    <property type="protein sequence ID" value="ONM07348.1"/>
    <property type="molecule type" value="Genomic_DNA"/>
</dbReference>
<dbReference type="EMBL" id="CM007647">
    <property type="protein sequence ID" value="ONM07356.1"/>
    <property type="molecule type" value="Genomic_DNA"/>
</dbReference>
<feature type="compositionally biased region" description="Basic residues" evidence="1">
    <location>
        <begin position="56"/>
        <end position="73"/>
    </location>
</feature>
<feature type="region of interest" description="Disordered" evidence="1">
    <location>
        <begin position="51"/>
        <end position="84"/>
    </location>
</feature>
<accession>A0A1D6KY42</accession>
<protein>
    <submittedName>
        <fullName evidence="2">Putative dual specificity protein phosphatase DSP8</fullName>
    </submittedName>
</protein>
<feature type="region of interest" description="Disordered" evidence="1">
    <location>
        <begin position="1"/>
        <end position="37"/>
    </location>
</feature>
<evidence type="ECO:0000313" key="2">
    <source>
        <dbReference type="EMBL" id="ONM07326.1"/>
    </source>
</evidence>
<gene>
    <name evidence="2" type="ORF">ZEAMMB73_Zm00001d033364</name>
</gene>
<dbReference type="EMBL" id="CM007647">
    <property type="protein sequence ID" value="ONM07372.1"/>
    <property type="molecule type" value="Genomic_DNA"/>
</dbReference>
<dbReference type="ExpressionAtlas" id="A0A1D6KY42">
    <property type="expression patterns" value="baseline and differential"/>
</dbReference>
<reference evidence="2" key="1">
    <citation type="submission" date="2015-12" db="EMBL/GenBank/DDBJ databases">
        <title>Update maize B73 reference genome by single molecule sequencing technologies.</title>
        <authorList>
            <consortium name="Maize Genome Sequencing Project"/>
            <person name="Ware D."/>
        </authorList>
    </citation>
    <scope>NUCLEOTIDE SEQUENCE [LARGE SCALE GENOMIC DNA]</scope>
    <source>
        <tissue evidence="2">Seedling</tissue>
    </source>
</reference>
<dbReference type="EMBL" id="CM007647">
    <property type="protein sequence ID" value="ONM07326.1"/>
    <property type="molecule type" value="Genomic_DNA"/>
</dbReference>
<proteinExistence type="predicted"/>
<dbReference type="EMBL" id="CM007647">
    <property type="protein sequence ID" value="ONM07387.1"/>
    <property type="molecule type" value="Genomic_DNA"/>
</dbReference>
<dbReference type="EMBL" id="CM007647">
    <property type="protein sequence ID" value="ONM07347.1"/>
    <property type="molecule type" value="Genomic_DNA"/>
</dbReference>
<dbReference type="EMBL" id="CM007647">
    <property type="protein sequence ID" value="ONM07334.1"/>
    <property type="molecule type" value="Genomic_DNA"/>
</dbReference>
<feature type="compositionally biased region" description="Low complexity" evidence="1">
    <location>
        <begin position="11"/>
        <end position="37"/>
    </location>
</feature>
<dbReference type="EMBL" id="CM007647">
    <property type="protein sequence ID" value="ONM07393.1"/>
    <property type="molecule type" value="Genomic_DNA"/>
</dbReference>
<evidence type="ECO:0000256" key="1">
    <source>
        <dbReference type="SAM" id="MobiDB-lite"/>
    </source>
</evidence>
<organism evidence="2">
    <name type="scientific">Zea mays</name>
    <name type="common">Maize</name>
    <dbReference type="NCBI Taxonomy" id="4577"/>
    <lineage>
        <taxon>Eukaryota</taxon>
        <taxon>Viridiplantae</taxon>
        <taxon>Streptophyta</taxon>
        <taxon>Embryophyta</taxon>
        <taxon>Tracheophyta</taxon>
        <taxon>Spermatophyta</taxon>
        <taxon>Magnoliopsida</taxon>
        <taxon>Liliopsida</taxon>
        <taxon>Poales</taxon>
        <taxon>Poaceae</taxon>
        <taxon>PACMAD clade</taxon>
        <taxon>Panicoideae</taxon>
        <taxon>Andropogonodae</taxon>
        <taxon>Andropogoneae</taxon>
        <taxon>Tripsacinae</taxon>
        <taxon>Zea</taxon>
    </lineage>
</organism>
<dbReference type="EMBL" id="CM007647">
    <property type="protein sequence ID" value="ONM07377.1"/>
    <property type="molecule type" value="Genomic_DNA"/>
</dbReference>
<name>A0A1D6KY42_MAIZE</name>
<dbReference type="EMBL" id="CM007647">
    <property type="protein sequence ID" value="ONM07339.1"/>
    <property type="molecule type" value="Genomic_DNA"/>
</dbReference>
<dbReference type="EMBL" id="CM007647">
    <property type="protein sequence ID" value="ONM07323.1"/>
    <property type="molecule type" value="Genomic_DNA"/>
</dbReference>